<dbReference type="Pfam" id="PF17200">
    <property type="entry name" value="sCache_2"/>
    <property type="match status" value="1"/>
</dbReference>
<reference evidence="16" key="1">
    <citation type="journal article" date="2020" name="Microbiol. Resour. Announc.">
        <title>Draft Genome Sequences of Thiorhodococcus mannitoliphagus and Thiorhodococcus minor, Purple Sulfur Photosynthetic Bacteria in the Gammaproteobacterial Family Chromatiaceae.</title>
        <authorList>
            <person name="Aviles F.A."/>
            <person name="Meyer T.E."/>
            <person name="Kyndt J.A."/>
        </authorList>
    </citation>
    <scope>NUCLEOTIDE SEQUENCE [LARGE SCALE GENOMIC DNA]</scope>
    <source>
        <strain evidence="16">DSM 18266</strain>
    </source>
</reference>
<dbReference type="Gene3D" id="1.10.287.950">
    <property type="entry name" value="Methyl-accepting chemotaxis protein"/>
    <property type="match status" value="1"/>
</dbReference>
<keyword evidence="3" id="KW-0488">Methylation</keyword>
<evidence type="ECO:0000313" key="15">
    <source>
        <dbReference type="EMBL" id="NEX20643.1"/>
    </source>
</evidence>
<dbReference type="InterPro" id="IPR004090">
    <property type="entry name" value="Chemotax_Me-accpt_rcpt"/>
</dbReference>
<protein>
    <submittedName>
        <fullName evidence="15">Chemotaxis protein</fullName>
    </submittedName>
</protein>
<comment type="caution">
    <text evidence="15">The sequence shown here is derived from an EMBL/GenBank/DDBJ whole genome shotgun (WGS) entry which is preliminary data.</text>
</comment>
<dbReference type="RefSeq" id="WP_164653752.1">
    <property type="nucleotide sequence ID" value="NZ_JAAIJR010000033.1"/>
</dbReference>
<evidence type="ECO:0000256" key="11">
    <source>
        <dbReference type="SAM" id="MobiDB-lite"/>
    </source>
</evidence>
<dbReference type="GO" id="GO:0006935">
    <property type="term" value="P:chemotaxis"/>
    <property type="evidence" value="ECO:0007669"/>
    <property type="project" value="InterPro"/>
</dbReference>
<evidence type="ECO:0000256" key="6">
    <source>
        <dbReference type="ARBA" id="ARBA00023136"/>
    </source>
</evidence>
<organism evidence="15 16">
    <name type="scientific">Thiorhodococcus mannitoliphagus</name>
    <dbReference type="NCBI Taxonomy" id="329406"/>
    <lineage>
        <taxon>Bacteria</taxon>
        <taxon>Pseudomonadati</taxon>
        <taxon>Pseudomonadota</taxon>
        <taxon>Gammaproteobacteria</taxon>
        <taxon>Chromatiales</taxon>
        <taxon>Chromatiaceae</taxon>
        <taxon>Thiorhodococcus</taxon>
    </lineage>
</organism>
<dbReference type="PANTHER" id="PTHR43531:SF14">
    <property type="entry name" value="METHYL-ACCEPTING CHEMOTAXIS PROTEIN I-RELATED"/>
    <property type="match status" value="1"/>
</dbReference>
<evidence type="ECO:0000256" key="2">
    <source>
        <dbReference type="ARBA" id="ARBA00022475"/>
    </source>
</evidence>
<evidence type="ECO:0000256" key="12">
    <source>
        <dbReference type="SAM" id="Phobius"/>
    </source>
</evidence>
<dbReference type="SMART" id="SM00283">
    <property type="entry name" value="MA"/>
    <property type="match status" value="1"/>
</dbReference>
<feature type="domain" description="HAMP" evidence="14">
    <location>
        <begin position="402"/>
        <end position="448"/>
    </location>
</feature>
<dbReference type="GO" id="GO:0004888">
    <property type="term" value="F:transmembrane signaling receptor activity"/>
    <property type="evidence" value="ECO:0007669"/>
    <property type="project" value="InterPro"/>
</dbReference>
<dbReference type="InterPro" id="IPR004089">
    <property type="entry name" value="MCPsignal_dom"/>
</dbReference>
<evidence type="ECO:0000256" key="10">
    <source>
        <dbReference type="SAM" id="Coils"/>
    </source>
</evidence>
<name>A0A6P1DTY4_9GAMM</name>
<evidence type="ECO:0000256" key="1">
    <source>
        <dbReference type="ARBA" id="ARBA00004651"/>
    </source>
</evidence>
<evidence type="ECO:0000256" key="8">
    <source>
        <dbReference type="ARBA" id="ARBA00029447"/>
    </source>
</evidence>
<feature type="transmembrane region" description="Helical" evidence="12">
    <location>
        <begin position="191"/>
        <end position="210"/>
    </location>
</feature>
<dbReference type="PANTHER" id="PTHR43531">
    <property type="entry name" value="PROTEIN ICFG"/>
    <property type="match status" value="1"/>
</dbReference>
<dbReference type="FunFam" id="1.10.287.950:FF:000001">
    <property type="entry name" value="Methyl-accepting chemotaxis sensory transducer"/>
    <property type="match status" value="1"/>
</dbReference>
<feature type="region of interest" description="Disordered" evidence="11">
    <location>
        <begin position="703"/>
        <end position="736"/>
    </location>
</feature>
<dbReference type="PROSITE" id="PS50885">
    <property type="entry name" value="HAMP"/>
    <property type="match status" value="2"/>
</dbReference>
<evidence type="ECO:0000256" key="3">
    <source>
        <dbReference type="ARBA" id="ARBA00022481"/>
    </source>
</evidence>
<keyword evidence="4 12" id="KW-0812">Transmembrane</keyword>
<evidence type="ECO:0000259" key="13">
    <source>
        <dbReference type="PROSITE" id="PS50111"/>
    </source>
</evidence>
<gene>
    <name evidence="15" type="ORF">G3480_10030</name>
</gene>
<evidence type="ECO:0000256" key="7">
    <source>
        <dbReference type="ARBA" id="ARBA00023224"/>
    </source>
</evidence>
<dbReference type="PROSITE" id="PS50111">
    <property type="entry name" value="CHEMOTAXIS_TRANSDUC_2"/>
    <property type="match status" value="1"/>
</dbReference>
<feature type="coiled-coil region" evidence="10">
    <location>
        <begin position="653"/>
        <end position="691"/>
    </location>
</feature>
<evidence type="ECO:0000256" key="5">
    <source>
        <dbReference type="ARBA" id="ARBA00022989"/>
    </source>
</evidence>
<dbReference type="Pfam" id="PF18947">
    <property type="entry name" value="HAMP_2"/>
    <property type="match status" value="1"/>
</dbReference>
<dbReference type="Proteomes" id="UP000471640">
    <property type="component" value="Unassembled WGS sequence"/>
</dbReference>
<dbReference type="EMBL" id="JAAIJR010000033">
    <property type="protein sequence ID" value="NEX20643.1"/>
    <property type="molecule type" value="Genomic_DNA"/>
</dbReference>
<keyword evidence="2" id="KW-1003">Cell membrane</keyword>
<feature type="domain" description="HAMP" evidence="14">
    <location>
        <begin position="311"/>
        <end position="357"/>
    </location>
</feature>
<keyword evidence="7 9" id="KW-0807">Transducer</keyword>
<dbReference type="PRINTS" id="PR00260">
    <property type="entry name" value="CHEMTRNSDUCR"/>
</dbReference>
<evidence type="ECO:0000313" key="16">
    <source>
        <dbReference type="Proteomes" id="UP000471640"/>
    </source>
</evidence>
<dbReference type="InterPro" id="IPR003660">
    <property type="entry name" value="HAMP_dom"/>
</dbReference>
<proteinExistence type="inferred from homology"/>
<dbReference type="Pfam" id="PF00015">
    <property type="entry name" value="MCPsignal"/>
    <property type="match status" value="1"/>
</dbReference>
<sequence>MISFNRMRVSTRLATAGVTVLIGLALIAGYTLMSIKSDALAAHRERLSDLVEVAAGVVATYQTLENEKVLSREEAQRQAKDALRPLRFSGADYFFVFDFEGRAVVSANPDYEGKGFLGKTDAAGFKLWDAIVEKGKAGEGYIDYVYPRPGQTKSEPKLAYVVGIPEWQWILGTGVYIDDVDKVVAKEAIRYGLISFLILVVVALIGFLVARSILTQLGGEPLDAAASLKKIAQGDLSEDIALASGDTTSLLAALKQMQESLVRLVGEIAEVVHASTNGDFSQRIDLSDKQGFGRKIGSELNHLVETTEVGLNDATRVANALAVGDLSQSITRDYPGSFDQMKIGVNGTVAALTEVVTEIRRLVDAAGRGDFSMRLEVAGKQGFGKDIAQLLNELSDTTDVGLKDVIRVVKAMGDGDLTQSITKEYPGLFGETTSGVNATLGRLKELIGQIQESAGTINTAAREIASGNSDLSQRTEEQASSLEETASSMEELTSTVKQNADNARQANLLASGARDAATQGGERVNEAVNSMQAITESAEKISNIISVIDGIAFQTNILALNAAVEAARAGEQGRGFAVVAAEVRSLAQRSAAAAKEIKALIQEDEAAILAGSKLVREAGESMGEIVSQVKRVSDLIAEISAASDEQTSGIEQVNQAIIQMDDVTQQNASLVEEAAAAAESLEEQSQQLARVVRAFNVDQAAGAASLETAPKPPTSAREPRSPQAVSTPRGSAGRRVTAVRKAAVVVPAQLQGTEDEWEEF</sequence>
<dbReference type="CDD" id="cd11386">
    <property type="entry name" value="MCP_signal"/>
    <property type="match status" value="1"/>
</dbReference>
<dbReference type="Gene3D" id="1.20.120.1530">
    <property type="match status" value="1"/>
</dbReference>
<reference evidence="15 16" key="2">
    <citation type="submission" date="2020-02" db="EMBL/GenBank/DDBJ databases">
        <title>Genome sequences of Thiorhodococcus mannitoliphagus and Thiorhodococcus minor, purple sulfur photosynthetic bacteria in the gammaproteobacterial family, Chromatiaceae.</title>
        <authorList>
            <person name="Aviles F.A."/>
            <person name="Meyer T.E."/>
            <person name="Kyndt J.A."/>
        </authorList>
    </citation>
    <scope>NUCLEOTIDE SEQUENCE [LARGE SCALE GENOMIC DNA]</scope>
    <source>
        <strain evidence="15 16">DSM 18266</strain>
    </source>
</reference>
<keyword evidence="10" id="KW-0175">Coiled coil</keyword>
<feature type="domain" description="Methyl-accepting transducer" evidence="13">
    <location>
        <begin position="453"/>
        <end position="682"/>
    </location>
</feature>
<dbReference type="GO" id="GO:0005886">
    <property type="term" value="C:plasma membrane"/>
    <property type="evidence" value="ECO:0007669"/>
    <property type="project" value="UniProtKB-SubCell"/>
</dbReference>
<evidence type="ECO:0000256" key="9">
    <source>
        <dbReference type="PROSITE-ProRule" id="PRU00284"/>
    </source>
</evidence>
<dbReference type="AlphaFoldDB" id="A0A6P1DTY4"/>
<dbReference type="SMART" id="SM01049">
    <property type="entry name" value="Cache_2"/>
    <property type="match status" value="1"/>
</dbReference>
<dbReference type="SUPFAM" id="SSF58104">
    <property type="entry name" value="Methyl-accepting chemotaxis protein (MCP) signaling domain"/>
    <property type="match status" value="1"/>
</dbReference>
<evidence type="ECO:0000259" key="14">
    <source>
        <dbReference type="PROSITE" id="PS50885"/>
    </source>
</evidence>
<dbReference type="Gene3D" id="3.30.450.20">
    <property type="entry name" value="PAS domain"/>
    <property type="match status" value="1"/>
</dbReference>
<keyword evidence="16" id="KW-1185">Reference proteome</keyword>
<dbReference type="InterPro" id="IPR051310">
    <property type="entry name" value="MCP_chemotaxis"/>
</dbReference>
<dbReference type="InterPro" id="IPR033480">
    <property type="entry name" value="sCache_2"/>
</dbReference>
<dbReference type="SMART" id="SM00304">
    <property type="entry name" value="HAMP"/>
    <property type="match status" value="3"/>
</dbReference>
<comment type="similarity">
    <text evidence="8">Belongs to the methyl-accepting chemotaxis (MCP) protein family.</text>
</comment>
<evidence type="ECO:0000256" key="4">
    <source>
        <dbReference type="ARBA" id="ARBA00022692"/>
    </source>
</evidence>
<keyword evidence="5 12" id="KW-1133">Transmembrane helix</keyword>
<comment type="subcellular location">
    <subcellularLocation>
        <location evidence="1">Cell membrane</location>
        <topology evidence="1">Multi-pass membrane protein</topology>
    </subcellularLocation>
</comment>
<keyword evidence="6 12" id="KW-0472">Membrane</keyword>
<accession>A0A6P1DTY4</accession>
<dbReference type="GO" id="GO:0007165">
    <property type="term" value="P:signal transduction"/>
    <property type="evidence" value="ECO:0007669"/>
    <property type="project" value="UniProtKB-KW"/>
</dbReference>